<gene>
    <name evidence="1" type="ORF">O3P69_002316</name>
</gene>
<keyword evidence="2" id="KW-1185">Reference proteome</keyword>
<comment type="caution">
    <text evidence="1">The sequence shown here is derived from an EMBL/GenBank/DDBJ whole genome shotgun (WGS) entry which is preliminary data.</text>
</comment>
<organism evidence="1 2">
    <name type="scientific">Scylla paramamosain</name>
    <name type="common">Mud crab</name>
    <dbReference type="NCBI Taxonomy" id="85552"/>
    <lineage>
        <taxon>Eukaryota</taxon>
        <taxon>Metazoa</taxon>
        <taxon>Ecdysozoa</taxon>
        <taxon>Arthropoda</taxon>
        <taxon>Crustacea</taxon>
        <taxon>Multicrustacea</taxon>
        <taxon>Malacostraca</taxon>
        <taxon>Eumalacostraca</taxon>
        <taxon>Eucarida</taxon>
        <taxon>Decapoda</taxon>
        <taxon>Pleocyemata</taxon>
        <taxon>Brachyura</taxon>
        <taxon>Eubrachyura</taxon>
        <taxon>Portunoidea</taxon>
        <taxon>Portunidae</taxon>
        <taxon>Portuninae</taxon>
        <taxon>Scylla</taxon>
    </lineage>
</organism>
<proteinExistence type="predicted"/>
<accession>A0AAW0V7R1</accession>
<dbReference type="Proteomes" id="UP001487740">
    <property type="component" value="Unassembled WGS sequence"/>
</dbReference>
<evidence type="ECO:0000313" key="2">
    <source>
        <dbReference type="Proteomes" id="UP001487740"/>
    </source>
</evidence>
<dbReference type="AlphaFoldDB" id="A0AAW0V7R1"/>
<reference evidence="1 2" key="1">
    <citation type="submission" date="2023-03" db="EMBL/GenBank/DDBJ databases">
        <title>High-quality genome of Scylla paramamosain provides insights in environmental adaptation.</title>
        <authorList>
            <person name="Zhang L."/>
        </authorList>
    </citation>
    <scope>NUCLEOTIDE SEQUENCE [LARGE SCALE GENOMIC DNA]</scope>
    <source>
        <strain evidence="1">LZ_2023a</strain>
        <tissue evidence="1">Muscle</tissue>
    </source>
</reference>
<name>A0AAW0V7R1_SCYPA</name>
<dbReference type="EMBL" id="JARAKH010000001">
    <property type="protein sequence ID" value="KAK8407676.1"/>
    <property type="molecule type" value="Genomic_DNA"/>
</dbReference>
<evidence type="ECO:0000313" key="1">
    <source>
        <dbReference type="EMBL" id="KAK8407676.1"/>
    </source>
</evidence>
<sequence length="83" mass="8804">MRKDGVGEIVSRDALPWAEVAHVGGGTPGGTHTHTHTPITLLGNRCGDGRGQVLLEGHMGTVARPSWCHALRAGRDGQTLMKR</sequence>
<protein>
    <submittedName>
        <fullName evidence="1">Uncharacterized protein</fullName>
    </submittedName>
</protein>